<keyword evidence="11" id="KW-0720">Serine protease</keyword>
<feature type="compositionally biased region" description="Basic and acidic residues" evidence="14">
    <location>
        <begin position="402"/>
        <end position="411"/>
    </location>
</feature>
<dbReference type="SUPFAM" id="SSF50156">
    <property type="entry name" value="PDZ domain-like"/>
    <property type="match status" value="2"/>
</dbReference>
<evidence type="ECO:0000256" key="4">
    <source>
        <dbReference type="ARBA" id="ARBA00013035"/>
    </source>
</evidence>
<accession>A0ABS1JQG0</accession>
<evidence type="ECO:0000256" key="10">
    <source>
        <dbReference type="ARBA" id="ARBA00022801"/>
    </source>
</evidence>
<evidence type="ECO:0000256" key="12">
    <source>
        <dbReference type="ARBA" id="ARBA00023016"/>
    </source>
</evidence>
<evidence type="ECO:0000313" key="18">
    <source>
        <dbReference type="Proteomes" id="UP000622707"/>
    </source>
</evidence>
<feature type="domain" description="PDZ" evidence="16">
    <location>
        <begin position="296"/>
        <end position="359"/>
    </location>
</feature>
<evidence type="ECO:0000256" key="11">
    <source>
        <dbReference type="ARBA" id="ARBA00022825"/>
    </source>
</evidence>
<dbReference type="InterPro" id="IPR001478">
    <property type="entry name" value="PDZ"/>
</dbReference>
<dbReference type="Gene3D" id="2.30.42.10">
    <property type="match status" value="2"/>
</dbReference>
<dbReference type="CDD" id="cd10839">
    <property type="entry name" value="cpPDZ1_DegP-like"/>
    <property type="match status" value="1"/>
</dbReference>
<dbReference type="Proteomes" id="UP000622707">
    <property type="component" value="Unassembled WGS sequence"/>
</dbReference>
<dbReference type="PRINTS" id="PR00834">
    <property type="entry name" value="PROTEASES2C"/>
</dbReference>
<keyword evidence="10" id="KW-0378">Hydrolase</keyword>
<name>A0ABS1JQG0_9BURK</name>
<feature type="signal peptide" evidence="15">
    <location>
        <begin position="1"/>
        <end position="35"/>
    </location>
</feature>
<dbReference type="Pfam" id="PF13365">
    <property type="entry name" value="Trypsin_2"/>
    <property type="match status" value="1"/>
</dbReference>
<evidence type="ECO:0000256" key="8">
    <source>
        <dbReference type="ARBA" id="ARBA00022737"/>
    </source>
</evidence>
<feature type="domain" description="PDZ" evidence="16">
    <location>
        <begin position="410"/>
        <end position="499"/>
    </location>
</feature>
<feature type="chain" id="PRO_5045480488" description="Probable periplasmic serine endoprotease DegP-like" evidence="15">
    <location>
        <begin position="36"/>
        <end position="511"/>
    </location>
</feature>
<comment type="catalytic activity">
    <reaction evidence="1">
        <text>Acts on substrates that are at least partially unfolded. The cleavage site P1 residue is normally between a pair of hydrophobic residues, such as Val-|-Val.</text>
        <dbReference type="EC" id="3.4.21.107"/>
    </reaction>
</comment>
<comment type="caution">
    <text evidence="17">The sequence shown here is derived from an EMBL/GenBank/DDBJ whole genome shotgun (WGS) entry which is preliminary data.</text>
</comment>
<feature type="region of interest" description="Disordered" evidence="14">
    <location>
        <begin position="97"/>
        <end position="131"/>
    </location>
</feature>
<evidence type="ECO:0000313" key="17">
    <source>
        <dbReference type="EMBL" id="MBL0426091.1"/>
    </source>
</evidence>
<organism evidence="17 18">
    <name type="scientific">Ramlibacter alkalitolerans</name>
    <dbReference type="NCBI Taxonomy" id="2039631"/>
    <lineage>
        <taxon>Bacteria</taxon>
        <taxon>Pseudomonadati</taxon>
        <taxon>Pseudomonadota</taxon>
        <taxon>Betaproteobacteria</taxon>
        <taxon>Burkholderiales</taxon>
        <taxon>Comamonadaceae</taxon>
        <taxon>Ramlibacter</taxon>
    </lineage>
</organism>
<dbReference type="InterPro" id="IPR001940">
    <property type="entry name" value="Peptidase_S1C"/>
</dbReference>
<dbReference type="Pfam" id="PF13180">
    <property type="entry name" value="PDZ_2"/>
    <property type="match status" value="2"/>
</dbReference>
<keyword evidence="6" id="KW-0645">Protease</keyword>
<evidence type="ECO:0000256" key="2">
    <source>
        <dbReference type="ARBA" id="ARBA00004418"/>
    </source>
</evidence>
<dbReference type="InterPro" id="IPR009003">
    <property type="entry name" value="Peptidase_S1_PA"/>
</dbReference>
<dbReference type="SMART" id="SM00228">
    <property type="entry name" value="PDZ"/>
    <property type="match status" value="2"/>
</dbReference>
<evidence type="ECO:0000256" key="13">
    <source>
        <dbReference type="ARBA" id="ARBA00032850"/>
    </source>
</evidence>
<keyword evidence="12" id="KW-0346">Stress response</keyword>
<proteinExistence type="inferred from homology"/>
<dbReference type="NCBIfam" id="TIGR02037">
    <property type="entry name" value="degP_htrA_DO"/>
    <property type="match status" value="1"/>
</dbReference>
<evidence type="ECO:0000256" key="6">
    <source>
        <dbReference type="ARBA" id="ARBA00022670"/>
    </source>
</evidence>
<keyword evidence="7 15" id="KW-0732">Signal</keyword>
<feature type="compositionally biased region" description="Gly residues" evidence="14">
    <location>
        <begin position="111"/>
        <end position="120"/>
    </location>
</feature>
<dbReference type="InterPro" id="IPR011782">
    <property type="entry name" value="Pept_S1C_Do"/>
</dbReference>
<evidence type="ECO:0000259" key="16">
    <source>
        <dbReference type="PROSITE" id="PS50106"/>
    </source>
</evidence>
<dbReference type="PANTHER" id="PTHR22939">
    <property type="entry name" value="SERINE PROTEASE FAMILY S1C HTRA-RELATED"/>
    <property type="match status" value="1"/>
</dbReference>
<comment type="similarity">
    <text evidence="3">Belongs to the peptidase S1C family.</text>
</comment>
<dbReference type="PROSITE" id="PS50106">
    <property type="entry name" value="PDZ"/>
    <property type="match status" value="2"/>
</dbReference>
<evidence type="ECO:0000256" key="15">
    <source>
        <dbReference type="SAM" id="SignalP"/>
    </source>
</evidence>
<sequence>MFRTDWKNNLRGCGLATALAFAGVAAFTPSLPALAQSAPQPRTGLPDFTELVDQVGPAVVNIRTLERARPGARQGGNGNGEMDEEMQEFFRRFFGVPMPNVPRGQRPNPPRGGGGGGGGGGEEEQPRGVGSGFILTQDGFVMTNAHVVEGADEVVVTLPDKREFKAKIIGSDKRTDVAVVKIDATGLPAVRVGDVSKLKVGEWVMAIGSPFGLENTVTAGIVSAKGRDTGDYLPFIQTDVAINPGNSGGPLINMRGEVIGINSQIYSRSGGFMGISFAIPIDEASRVAEQLRVSGRVQRGRIGVQIDQVTRDVAESIGLGRPQGALVRSVESGSPADKAGIEAGDIITKFNGSAIERASDLPRMVGNTKPGSKANLTVFRRGGSRDLQITVAEFEQEATAKAGDKPAKPEMKPQVSPAQQQIGIIVTELTAAQKKESKVKGGVRVESVAEGAAARAGVREGDIITAIGNTEINSVKDFESAVAKLDKNKPIPLLLRRGELASYLVIRPARG</sequence>
<evidence type="ECO:0000256" key="1">
    <source>
        <dbReference type="ARBA" id="ARBA00001772"/>
    </source>
</evidence>
<keyword evidence="9" id="KW-0574">Periplasm</keyword>
<protein>
    <recommendedName>
        <fullName evidence="5">Probable periplasmic serine endoprotease DegP-like</fullName>
        <ecNumber evidence="4">3.4.21.107</ecNumber>
    </recommendedName>
    <alternativeName>
        <fullName evidence="13">Protease Do</fullName>
    </alternativeName>
</protein>
<evidence type="ECO:0000256" key="3">
    <source>
        <dbReference type="ARBA" id="ARBA00010541"/>
    </source>
</evidence>
<dbReference type="SUPFAM" id="SSF50494">
    <property type="entry name" value="Trypsin-like serine proteases"/>
    <property type="match status" value="1"/>
</dbReference>
<keyword evidence="18" id="KW-1185">Reference proteome</keyword>
<dbReference type="InterPro" id="IPR036034">
    <property type="entry name" value="PDZ_sf"/>
</dbReference>
<feature type="region of interest" description="Disordered" evidence="14">
    <location>
        <begin position="399"/>
        <end position="418"/>
    </location>
</feature>
<gene>
    <name evidence="17" type="ORF">JI746_13330</name>
</gene>
<evidence type="ECO:0000256" key="9">
    <source>
        <dbReference type="ARBA" id="ARBA00022764"/>
    </source>
</evidence>
<evidence type="ECO:0000256" key="7">
    <source>
        <dbReference type="ARBA" id="ARBA00022729"/>
    </source>
</evidence>
<dbReference type="Gene3D" id="2.40.10.120">
    <property type="match status" value="1"/>
</dbReference>
<reference evidence="17 18" key="1">
    <citation type="journal article" date="2017" name="Int. J. Syst. Evol. Microbiol.">
        <title>Ramlibacter alkalitolerans sp. nov., alkali-tolerant bacterium isolated from soil of ginseng.</title>
        <authorList>
            <person name="Lee D.H."/>
            <person name="Cha C.J."/>
        </authorList>
    </citation>
    <scope>NUCLEOTIDE SEQUENCE [LARGE SCALE GENOMIC DNA]</scope>
    <source>
        <strain evidence="17 18">KACC 19305</strain>
    </source>
</reference>
<dbReference type="PANTHER" id="PTHR22939:SF130">
    <property type="entry name" value="PERIPLASMIC SERINE ENDOPROTEASE DEGP-LIKE-RELATED"/>
    <property type="match status" value="1"/>
</dbReference>
<dbReference type="EC" id="3.4.21.107" evidence="4"/>
<dbReference type="RefSeq" id="WP_201690100.1">
    <property type="nucleotide sequence ID" value="NZ_JAEQND010000007.1"/>
</dbReference>
<comment type="subcellular location">
    <subcellularLocation>
        <location evidence="2">Periplasm</location>
    </subcellularLocation>
</comment>
<evidence type="ECO:0000256" key="5">
    <source>
        <dbReference type="ARBA" id="ARBA00013958"/>
    </source>
</evidence>
<evidence type="ECO:0000256" key="14">
    <source>
        <dbReference type="SAM" id="MobiDB-lite"/>
    </source>
</evidence>
<dbReference type="EMBL" id="JAEQND010000007">
    <property type="protein sequence ID" value="MBL0426091.1"/>
    <property type="molecule type" value="Genomic_DNA"/>
</dbReference>
<keyword evidence="8" id="KW-0677">Repeat</keyword>